<comment type="catalytic activity">
    <reaction evidence="13 14">
        <text>UDP-N-acetyl-alpha-D-muramate + L-alanine + ATP = UDP-N-acetyl-alpha-D-muramoyl-L-alanine + ADP + phosphate + H(+)</text>
        <dbReference type="Rhea" id="RHEA:23372"/>
        <dbReference type="ChEBI" id="CHEBI:15378"/>
        <dbReference type="ChEBI" id="CHEBI:30616"/>
        <dbReference type="ChEBI" id="CHEBI:43474"/>
        <dbReference type="ChEBI" id="CHEBI:57972"/>
        <dbReference type="ChEBI" id="CHEBI:70757"/>
        <dbReference type="ChEBI" id="CHEBI:83898"/>
        <dbReference type="ChEBI" id="CHEBI:456216"/>
        <dbReference type="EC" id="6.3.2.8"/>
    </reaction>
</comment>
<feature type="domain" description="Mur ligase N-terminal catalytic" evidence="15">
    <location>
        <begin position="15"/>
        <end position="111"/>
    </location>
</feature>
<dbReference type="PANTHER" id="PTHR43445">
    <property type="entry name" value="UDP-N-ACETYLMURAMATE--L-ALANINE LIGASE-RELATED"/>
    <property type="match status" value="1"/>
</dbReference>
<dbReference type="Pfam" id="PF02875">
    <property type="entry name" value="Mur_ligase_C"/>
    <property type="match status" value="1"/>
</dbReference>
<dbReference type="SUPFAM" id="SSF53244">
    <property type="entry name" value="MurD-like peptide ligases, peptide-binding domain"/>
    <property type="match status" value="1"/>
</dbReference>
<dbReference type="AlphaFoldDB" id="A0A934K7B2"/>
<dbReference type="Pfam" id="PF08245">
    <property type="entry name" value="Mur_ligase_M"/>
    <property type="match status" value="1"/>
</dbReference>
<dbReference type="InterPro" id="IPR000713">
    <property type="entry name" value="Mur_ligase_N"/>
</dbReference>
<dbReference type="InterPro" id="IPR050061">
    <property type="entry name" value="MurCDEF_pg_biosynth"/>
</dbReference>
<dbReference type="GO" id="GO:0005737">
    <property type="term" value="C:cytoplasm"/>
    <property type="evidence" value="ECO:0007669"/>
    <property type="project" value="UniProtKB-SubCell"/>
</dbReference>
<dbReference type="InterPro" id="IPR036615">
    <property type="entry name" value="Mur_ligase_C_dom_sf"/>
</dbReference>
<dbReference type="SUPFAM" id="SSF53623">
    <property type="entry name" value="MurD-like peptide ligases, catalytic domain"/>
    <property type="match status" value="1"/>
</dbReference>
<comment type="function">
    <text evidence="14">Cell wall formation.</text>
</comment>
<evidence type="ECO:0000256" key="11">
    <source>
        <dbReference type="ARBA" id="ARBA00023306"/>
    </source>
</evidence>
<dbReference type="Gene3D" id="3.90.190.20">
    <property type="entry name" value="Mur ligase, C-terminal domain"/>
    <property type="match status" value="1"/>
</dbReference>
<evidence type="ECO:0000256" key="4">
    <source>
        <dbReference type="ARBA" id="ARBA00022490"/>
    </source>
</evidence>
<dbReference type="Gene3D" id="3.40.50.720">
    <property type="entry name" value="NAD(P)-binding Rossmann-like Domain"/>
    <property type="match status" value="1"/>
</dbReference>
<keyword evidence="4 14" id="KW-0963">Cytoplasm</keyword>
<dbReference type="GO" id="GO:0009252">
    <property type="term" value="P:peptidoglycan biosynthetic process"/>
    <property type="evidence" value="ECO:0007669"/>
    <property type="project" value="UniProtKB-UniRule"/>
</dbReference>
<dbReference type="SUPFAM" id="SSF51984">
    <property type="entry name" value="MurCD N-terminal domain"/>
    <property type="match status" value="1"/>
</dbReference>
<comment type="caution">
    <text evidence="18">The sequence shown here is derived from an EMBL/GenBank/DDBJ whole genome shotgun (WGS) entry which is preliminary data.</text>
</comment>
<evidence type="ECO:0000259" key="17">
    <source>
        <dbReference type="Pfam" id="PF08245"/>
    </source>
</evidence>
<evidence type="ECO:0000259" key="15">
    <source>
        <dbReference type="Pfam" id="PF01225"/>
    </source>
</evidence>
<keyword evidence="9 14" id="KW-0133">Cell shape</keyword>
<evidence type="ECO:0000256" key="9">
    <source>
        <dbReference type="ARBA" id="ARBA00022960"/>
    </source>
</evidence>
<feature type="domain" description="Mur ligase C-terminal" evidence="16">
    <location>
        <begin position="305"/>
        <end position="430"/>
    </location>
</feature>
<comment type="pathway">
    <text evidence="2 14">Cell wall biogenesis; peptidoglycan biosynthesis.</text>
</comment>
<reference evidence="18" key="1">
    <citation type="submission" date="2020-10" db="EMBL/GenBank/DDBJ databases">
        <title>Ca. Dormibacterota MAGs.</title>
        <authorList>
            <person name="Montgomery K."/>
        </authorList>
    </citation>
    <scope>NUCLEOTIDE SEQUENCE [LARGE SCALE GENOMIC DNA]</scope>
    <source>
        <strain evidence="18">SC8812_S17_10</strain>
    </source>
</reference>
<keyword evidence="7 14" id="KW-0547">Nucleotide-binding</keyword>
<dbReference type="GO" id="GO:0008763">
    <property type="term" value="F:UDP-N-acetylmuramate-L-alanine ligase activity"/>
    <property type="evidence" value="ECO:0007669"/>
    <property type="project" value="UniProtKB-UniRule"/>
</dbReference>
<comment type="similarity">
    <text evidence="14">Belongs to the MurCDEF family.</text>
</comment>
<feature type="domain" description="Mur ligase central" evidence="17">
    <location>
        <begin position="117"/>
        <end position="283"/>
    </location>
</feature>
<evidence type="ECO:0000313" key="18">
    <source>
        <dbReference type="EMBL" id="MBJ7601344.1"/>
    </source>
</evidence>
<dbReference type="GO" id="GO:0005524">
    <property type="term" value="F:ATP binding"/>
    <property type="evidence" value="ECO:0007669"/>
    <property type="project" value="UniProtKB-UniRule"/>
</dbReference>
<evidence type="ECO:0000256" key="6">
    <source>
        <dbReference type="ARBA" id="ARBA00022618"/>
    </source>
</evidence>
<dbReference type="GO" id="GO:0071555">
    <property type="term" value="P:cell wall organization"/>
    <property type="evidence" value="ECO:0007669"/>
    <property type="project" value="UniProtKB-KW"/>
</dbReference>
<evidence type="ECO:0000256" key="8">
    <source>
        <dbReference type="ARBA" id="ARBA00022840"/>
    </source>
</evidence>
<dbReference type="InterPro" id="IPR004101">
    <property type="entry name" value="Mur_ligase_C"/>
</dbReference>
<keyword evidence="19" id="KW-1185">Reference proteome</keyword>
<evidence type="ECO:0000256" key="13">
    <source>
        <dbReference type="ARBA" id="ARBA00047833"/>
    </source>
</evidence>
<dbReference type="HAMAP" id="MF_00046">
    <property type="entry name" value="MurC"/>
    <property type="match status" value="1"/>
</dbReference>
<keyword evidence="5 14" id="KW-0436">Ligase</keyword>
<dbReference type="EC" id="6.3.2.8" evidence="3 14"/>
<dbReference type="NCBIfam" id="TIGR01082">
    <property type="entry name" value="murC"/>
    <property type="match status" value="1"/>
</dbReference>
<keyword evidence="6 14" id="KW-0132">Cell division</keyword>
<dbReference type="PANTHER" id="PTHR43445:SF3">
    <property type="entry name" value="UDP-N-ACETYLMURAMATE--L-ALANINE LIGASE"/>
    <property type="match status" value="1"/>
</dbReference>
<dbReference type="EMBL" id="JAEKNR010000242">
    <property type="protein sequence ID" value="MBJ7601344.1"/>
    <property type="molecule type" value="Genomic_DNA"/>
</dbReference>
<keyword evidence="10 14" id="KW-0573">Peptidoglycan synthesis</keyword>
<evidence type="ECO:0000256" key="3">
    <source>
        <dbReference type="ARBA" id="ARBA00012211"/>
    </source>
</evidence>
<protein>
    <recommendedName>
        <fullName evidence="3 14">UDP-N-acetylmuramate--L-alanine ligase</fullName>
        <ecNumber evidence="3 14">6.3.2.8</ecNumber>
    </recommendedName>
    <alternativeName>
        <fullName evidence="14">UDP-N-acetylmuramoyl-L-alanine synthetase</fullName>
    </alternativeName>
</protein>
<dbReference type="InterPro" id="IPR013221">
    <property type="entry name" value="Mur_ligase_cen"/>
</dbReference>
<dbReference type="Proteomes" id="UP000612893">
    <property type="component" value="Unassembled WGS sequence"/>
</dbReference>
<gene>
    <name evidence="14 18" type="primary">murC</name>
    <name evidence="18" type="ORF">JF922_25135</name>
</gene>
<evidence type="ECO:0000256" key="10">
    <source>
        <dbReference type="ARBA" id="ARBA00022984"/>
    </source>
</evidence>
<dbReference type="GO" id="GO:0051301">
    <property type="term" value="P:cell division"/>
    <property type="evidence" value="ECO:0007669"/>
    <property type="project" value="UniProtKB-KW"/>
</dbReference>
<dbReference type="InterPro" id="IPR036565">
    <property type="entry name" value="Mur-like_cat_sf"/>
</dbReference>
<evidence type="ECO:0000313" key="19">
    <source>
        <dbReference type="Proteomes" id="UP000612893"/>
    </source>
</evidence>
<proteinExistence type="inferred from homology"/>
<evidence type="ECO:0000259" key="16">
    <source>
        <dbReference type="Pfam" id="PF02875"/>
    </source>
</evidence>
<dbReference type="Gene3D" id="3.40.1190.10">
    <property type="entry name" value="Mur-like, catalytic domain"/>
    <property type="match status" value="1"/>
</dbReference>
<sequence length="443" mass="47563">MTSPAPPSRGARMRVHLLGIGGAGVSALARFFLARGDAVSGCDVRESESTRALVAEGAEVLLGHDPSHIEGKDLVVYSPAVKGGSTELEAARTSGIRVLTRAEMLAELIAGSESIAVAGTHGKTTVTFMVGHVLAAAGRDPSVLVGDGLSSRAGHKPWLVAEADESDGSLALHRPRHALLTSVEFDHPDHFRDVEEVDRLFRDFLSVVPGVSVVCADYERALAMPVGGRRVTYGFAAESDYRCEAIGERMFHVLRRREPLVELKLQVPGRHNRQNATGALAMAVELGVDPKVAATALAGFPGAHRRMERLGTWRGASVYDDYGHHPTKVRETLAAARELGHRRLILVFQPHRYSRFQALRDDFAVSLQAADAVVVTEIYPAGEQNPGGLSAVDLAMKVPRALFAPDLGSARQHLEELVGEGDLVLVMGAGDVWKLGDELANER</sequence>
<evidence type="ECO:0000256" key="14">
    <source>
        <dbReference type="HAMAP-Rule" id="MF_00046"/>
    </source>
</evidence>
<keyword evidence="11 14" id="KW-0131">Cell cycle</keyword>
<evidence type="ECO:0000256" key="2">
    <source>
        <dbReference type="ARBA" id="ARBA00004752"/>
    </source>
</evidence>
<evidence type="ECO:0000256" key="5">
    <source>
        <dbReference type="ARBA" id="ARBA00022598"/>
    </source>
</evidence>
<dbReference type="Pfam" id="PF01225">
    <property type="entry name" value="Mur_ligase"/>
    <property type="match status" value="1"/>
</dbReference>
<comment type="subcellular location">
    <subcellularLocation>
        <location evidence="1 14">Cytoplasm</location>
    </subcellularLocation>
</comment>
<accession>A0A934K7B2</accession>
<organism evidence="18 19">
    <name type="scientific">Candidatus Nephthysia bennettiae</name>
    <dbReference type="NCBI Taxonomy" id="3127016"/>
    <lineage>
        <taxon>Bacteria</taxon>
        <taxon>Bacillati</taxon>
        <taxon>Candidatus Dormiibacterota</taxon>
        <taxon>Candidatus Dormibacteria</taxon>
        <taxon>Candidatus Dormibacterales</taxon>
        <taxon>Candidatus Dormibacteraceae</taxon>
        <taxon>Candidatus Nephthysia</taxon>
    </lineage>
</organism>
<evidence type="ECO:0000256" key="1">
    <source>
        <dbReference type="ARBA" id="ARBA00004496"/>
    </source>
</evidence>
<evidence type="ECO:0000256" key="7">
    <source>
        <dbReference type="ARBA" id="ARBA00022741"/>
    </source>
</evidence>
<evidence type="ECO:0000256" key="12">
    <source>
        <dbReference type="ARBA" id="ARBA00023316"/>
    </source>
</evidence>
<dbReference type="GO" id="GO:0008360">
    <property type="term" value="P:regulation of cell shape"/>
    <property type="evidence" value="ECO:0007669"/>
    <property type="project" value="UniProtKB-KW"/>
</dbReference>
<dbReference type="InterPro" id="IPR005758">
    <property type="entry name" value="UDP-N-AcMur_Ala_ligase_MurC"/>
</dbReference>
<keyword evidence="8 14" id="KW-0067">ATP-binding</keyword>
<feature type="binding site" evidence="14">
    <location>
        <begin position="119"/>
        <end position="125"/>
    </location>
    <ligand>
        <name>ATP</name>
        <dbReference type="ChEBI" id="CHEBI:30616"/>
    </ligand>
</feature>
<keyword evidence="12 14" id="KW-0961">Cell wall biogenesis/degradation</keyword>
<name>A0A934K7B2_9BACT</name>